<sequence length="294" mass="31949">DFQSLRYIDGLPSSFQFFLPLGAGGALHLPPAAFLPPSKEKRLPPELPLPKQLVCRWSKCNQFFDLLQDLVDHVNDFHVKPEKDAGYCCHWEGCARHGRGFNASFSRLENLKIHNRSHTGQHSPRPALTGGTGGSGVHGGHGRAGAPWQTRCCPTGEKPYICPYEGCNKRYSNSSDRFKHTRTHYVEKPYSCKMPGCHKRYTDPSSLRKHIKAHGHFVSPEHPEMLKVHPPPKTPLGSAEVPYVNGAQLVIPNPAALFAPPGLPALPIPLAPAPLDLSALGCGAAGALPALPGP</sequence>
<keyword evidence="8 13" id="KW-0863">Zinc-finger</keyword>
<dbReference type="Pfam" id="PF00096">
    <property type="entry name" value="zf-C2H2"/>
    <property type="match status" value="2"/>
</dbReference>
<dbReference type="PANTHER" id="PTHR45718">
    <property type="entry name" value="TRANSCRIPTIONAL ACTIVATOR CUBITUS INTERRUPTUS"/>
    <property type="match status" value="1"/>
</dbReference>
<protein>
    <submittedName>
        <fullName evidence="16">Zinc finger protein GLIS2</fullName>
    </submittedName>
</protein>
<dbReference type="SMART" id="SM00355">
    <property type="entry name" value="ZnF_C2H2"/>
    <property type="match status" value="4"/>
</dbReference>
<dbReference type="GO" id="GO:0000981">
    <property type="term" value="F:DNA-binding transcription factor activity, RNA polymerase II-specific"/>
    <property type="evidence" value="ECO:0007669"/>
    <property type="project" value="TreeGrafter"/>
</dbReference>
<evidence type="ECO:0000256" key="11">
    <source>
        <dbReference type="ARBA" id="ARBA00023125"/>
    </source>
</evidence>
<dbReference type="InterPro" id="IPR056436">
    <property type="entry name" value="Znf-C2H2_ZIC1-5/GLI1-3-like"/>
</dbReference>
<dbReference type="SUPFAM" id="SSF57667">
    <property type="entry name" value="beta-beta-alpha zinc fingers"/>
    <property type="match status" value="4"/>
</dbReference>
<dbReference type="GO" id="GO:0000978">
    <property type="term" value="F:RNA polymerase II cis-regulatory region sequence-specific DNA binding"/>
    <property type="evidence" value="ECO:0007669"/>
    <property type="project" value="TreeGrafter"/>
</dbReference>
<evidence type="ECO:0000256" key="12">
    <source>
        <dbReference type="ARBA" id="ARBA00023242"/>
    </source>
</evidence>
<feature type="domain" description="C2H2-type" evidence="15">
    <location>
        <begin position="190"/>
        <end position="214"/>
    </location>
</feature>
<dbReference type="GO" id="GO:0008270">
    <property type="term" value="F:zinc ion binding"/>
    <property type="evidence" value="ECO:0007669"/>
    <property type="project" value="UniProtKB-KW"/>
</dbReference>
<comment type="similarity">
    <text evidence="3">Belongs to the GLI C2H2-type zinc-finger protein family.</text>
</comment>
<dbReference type="FunFam" id="3.30.160.60:FF:000532">
    <property type="entry name" value="GLIS family zinc finger 2"/>
    <property type="match status" value="1"/>
</dbReference>
<name>A0A835NLG9_9PASS</name>
<dbReference type="EMBL" id="JADDUC010000122">
    <property type="protein sequence ID" value="KAG0118048.1"/>
    <property type="molecule type" value="Genomic_DNA"/>
</dbReference>
<accession>A0A835NLG9</accession>
<feature type="domain" description="C2H2-type" evidence="15">
    <location>
        <begin position="160"/>
        <end position="189"/>
    </location>
</feature>
<feature type="compositionally biased region" description="Gly residues" evidence="14">
    <location>
        <begin position="130"/>
        <end position="142"/>
    </location>
</feature>
<dbReference type="PROSITE" id="PS00028">
    <property type="entry name" value="ZINC_FINGER_C2H2_1"/>
    <property type="match status" value="2"/>
</dbReference>
<evidence type="ECO:0000256" key="2">
    <source>
        <dbReference type="ARBA" id="ARBA00004496"/>
    </source>
</evidence>
<dbReference type="InterPro" id="IPR036236">
    <property type="entry name" value="Znf_C2H2_sf"/>
</dbReference>
<evidence type="ECO:0000256" key="3">
    <source>
        <dbReference type="ARBA" id="ARBA00010831"/>
    </source>
</evidence>
<evidence type="ECO:0000313" key="16">
    <source>
        <dbReference type="EMBL" id="KAG0118048.1"/>
    </source>
</evidence>
<dbReference type="GO" id="GO:0005737">
    <property type="term" value="C:cytoplasm"/>
    <property type="evidence" value="ECO:0007669"/>
    <property type="project" value="UniProtKB-SubCell"/>
</dbReference>
<dbReference type="OrthoDB" id="3214149at2759"/>
<evidence type="ECO:0000256" key="8">
    <source>
        <dbReference type="ARBA" id="ARBA00022771"/>
    </source>
</evidence>
<feature type="non-terminal residue" evidence="16">
    <location>
        <position position="1"/>
    </location>
</feature>
<dbReference type="Gene3D" id="3.30.160.60">
    <property type="entry name" value="Classic Zinc Finger"/>
    <property type="match status" value="4"/>
</dbReference>
<proteinExistence type="inferred from homology"/>
<dbReference type="PANTHER" id="PTHR45718:SF8">
    <property type="entry name" value="GLIS FAMILY ZINC FINGER 2"/>
    <property type="match status" value="1"/>
</dbReference>
<gene>
    <name evidence="17" type="ORF">IHE44_0004344</name>
    <name evidence="16" type="ORF">IHE44_001910</name>
</gene>
<reference evidence="17" key="3">
    <citation type="submission" date="2022-01" db="EMBL/GenBank/DDBJ databases">
        <authorList>
            <person name="Rubenstein D.R."/>
        </authorList>
    </citation>
    <scope>NUCLEOTIDE SEQUENCE</scope>
    <source>
        <strain evidence="17">SS15</strain>
        <tissue evidence="17">Liver</tissue>
    </source>
</reference>
<evidence type="ECO:0000256" key="5">
    <source>
        <dbReference type="ARBA" id="ARBA00022490"/>
    </source>
</evidence>
<evidence type="ECO:0000313" key="17">
    <source>
        <dbReference type="EMBL" id="KAI1233894.1"/>
    </source>
</evidence>
<keyword evidence="9" id="KW-0221">Differentiation</keyword>
<evidence type="ECO:0000256" key="9">
    <source>
        <dbReference type="ARBA" id="ARBA00022782"/>
    </source>
</evidence>
<comment type="subcellular location">
    <subcellularLocation>
        <location evidence="2">Cytoplasm</location>
    </subcellularLocation>
    <subcellularLocation>
        <location evidence="1">Nucleus</location>
    </subcellularLocation>
</comment>
<dbReference type="FunFam" id="3.30.160.60:FF:000019">
    <property type="entry name" value="GLI family zinc finger 3"/>
    <property type="match status" value="1"/>
</dbReference>
<keyword evidence="6" id="KW-0479">Metal-binding</keyword>
<dbReference type="AlphaFoldDB" id="A0A835NLG9"/>
<evidence type="ECO:0000256" key="10">
    <source>
        <dbReference type="ARBA" id="ARBA00022833"/>
    </source>
</evidence>
<evidence type="ECO:0000256" key="1">
    <source>
        <dbReference type="ARBA" id="ARBA00004123"/>
    </source>
</evidence>
<evidence type="ECO:0000259" key="15">
    <source>
        <dbReference type="PROSITE" id="PS50157"/>
    </source>
</evidence>
<feature type="non-terminal residue" evidence="16">
    <location>
        <position position="294"/>
    </location>
</feature>
<keyword evidence="11" id="KW-0238">DNA-binding</keyword>
<feature type="region of interest" description="Disordered" evidence="14">
    <location>
        <begin position="115"/>
        <end position="142"/>
    </location>
</feature>
<dbReference type="PROSITE" id="PS50157">
    <property type="entry name" value="ZINC_FINGER_C2H2_2"/>
    <property type="match status" value="2"/>
</dbReference>
<keyword evidence="4" id="KW-0217">Developmental protein</keyword>
<keyword evidence="10" id="KW-0862">Zinc</keyword>
<dbReference type="Proteomes" id="UP000618051">
    <property type="component" value="Unassembled WGS sequence"/>
</dbReference>
<keyword evidence="7" id="KW-0677">Repeat</keyword>
<evidence type="ECO:0000313" key="18">
    <source>
        <dbReference type="Proteomes" id="UP000618051"/>
    </source>
</evidence>
<dbReference type="EMBL" id="JADDUC020000017">
    <property type="protein sequence ID" value="KAI1233894.1"/>
    <property type="molecule type" value="Genomic_DNA"/>
</dbReference>
<evidence type="ECO:0000256" key="6">
    <source>
        <dbReference type="ARBA" id="ARBA00022723"/>
    </source>
</evidence>
<keyword evidence="5" id="KW-0963">Cytoplasm</keyword>
<dbReference type="InterPro" id="IPR043359">
    <property type="entry name" value="GLI-like"/>
</dbReference>
<evidence type="ECO:0000256" key="13">
    <source>
        <dbReference type="PROSITE-ProRule" id="PRU00042"/>
    </source>
</evidence>
<dbReference type="GO" id="GO:0005634">
    <property type="term" value="C:nucleus"/>
    <property type="evidence" value="ECO:0007669"/>
    <property type="project" value="UniProtKB-SubCell"/>
</dbReference>
<evidence type="ECO:0000256" key="4">
    <source>
        <dbReference type="ARBA" id="ARBA00022473"/>
    </source>
</evidence>
<evidence type="ECO:0000256" key="14">
    <source>
        <dbReference type="SAM" id="MobiDB-lite"/>
    </source>
</evidence>
<reference evidence="17 18" key="2">
    <citation type="journal article" date="2021" name="J. Hered.">
        <title>Feather Gene Expression Elucidates the Developmental Basis of Plumage Iridescence in African Starlings.</title>
        <authorList>
            <person name="Rubenstein D.R."/>
            <person name="Corvelo A."/>
            <person name="MacManes M.D."/>
            <person name="Maia R."/>
            <person name="Narzisi G."/>
            <person name="Rousaki A."/>
            <person name="Vandenabeele P."/>
            <person name="Shawkey M.D."/>
            <person name="Solomon J."/>
        </authorList>
    </citation>
    <scope>NUCLEOTIDE SEQUENCE [LARGE SCALE GENOMIC DNA]</scope>
    <source>
        <strain evidence="17">SS15</strain>
    </source>
</reference>
<dbReference type="Pfam" id="PF23561">
    <property type="entry name" value="zf-C2H2_15"/>
    <property type="match status" value="1"/>
</dbReference>
<reference evidence="16" key="1">
    <citation type="submission" date="2020-10" db="EMBL/GenBank/DDBJ databases">
        <title>Feather gene expression reveals the developmental basis of iridescence in African starlings.</title>
        <authorList>
            <person name="Rubenstein D.R."/>
        </authorList>
    </citation>
    <scope>NUCLEOTIDE SEQUENCE</scope>
    <source>
        <strain evidence="16">SS15</strain>
        <tissue evidence="16">Liver</tissue>
    </source>
</reference>
<keyword evidence="12" id="KW-0539">Nucleus</keyword>
<comment type="caution">
    <text evidence="16">The sequence shown here is derived from an EMBL/GenBank/DDBJ whole genome shotgun (WGS) entry which is preliminary data.</text>
</comment>
<evidence type="ECO:0000256" key="7">
    <source>
        <dbReference type="ARBA" id="ARBA00022737"/>
    </source>
</evidence>
<dbReference type="FunFam" id="3.30.160.60:FF:000359">
    <property type="entry name" value="GLIS family zinc finger 2"/>
    <property type="match status" value="1"/>
</dbReference>
<organism evidence="16">
    <name type="scientific">Lamprotornis superbus</name>
    <dbReference type="NCBI Taxonomy" id="245042"/>
    <lineage>
        <taxon>Eukaryota</taxon>
        <taxon>Metazoa</taxon>
        <taxon>Chordata</taxon>
        <taxon>Craniata</taxon>
        <taxon>Vertebrata</taxon>
        <taxon>Euteleostomi</taxon>
        <taxon>Archelosauria</taxon>
        <taxon>Archosauria</taxon>
        <taxon>Dinosauria</taxon>
        <taxon>Saurischia</taxon>
        <taxon>Theropoda</taxon>
        <taxon>Coelurosauria</taxon>
        <taxon>Aves</taxon>
        <taxon>Neognathae</taxon>
        <taxon>Neoaves</taxon>
        <taxon>Telluraves</taxon>
        <taxon>Australaves</taxon>
        <taxon>Passeriformes</taxon>
        <taxon>Sturnidae</taxon>
        <taxon>Lamprotornis</taxon>
    </lineage>
</organism>
<dbReference type="GO" id="GO:0030154">
    <property type="term" value="P:cell differentiation"/>
    <property type="evidence" value="ECO:0007669"/>
    <property type="project" value="UniProtKB-KW"/>
</dbReference>
<dbReference type="InterPro" id="IPR013087">
    <property type="entry name" value="Znf_C2H2_type"/>
</dbReference>
<keyword evidence="18" id="KW-1185">Reference proteome</keyword>